<dbReference type="Gene3D" id="3.40.30.10">
    <property type="entry name" value="Glutaredoxin"/>
    <property type="match status" value="1"/>
</dbReference>
<organism evidence="13 14">
    <name type="scientific">Porphyra umbilicalis</name>
    <name type="common">Purple laver</name>
    <name type="synonym">Red alga</name>
    <dbReference type="NCBI Taxonomy" id="2786"/>
    <lineage>
        <taxon>Eukaryota</taxon>
        <taxon>Rhodophyta</taxon>
        <taxon>Bangiophyceae</taxon>
        <taxon>Bangiales</taxon>
        <taxon>Bangiaceae</taxon>
        <taxon>Porphyra</taxon>
    </lineage>
</organism>
<dbReference type="InterPro" id="IPR036509">
    <property type="entry name" value="Met_Sox_Rdtase_MsrA_sf"/>
</dbReference>
<feature type="compositionally biased region" description="Low complexity" evidence="10">
    <location>
        <begin position="82"/>
        <end position="97"/>
    </location>
</feature>
<dbReference type="InterPro" id="IPR014025">
    <property type="entry name" value="Glutaredoxin_subgr"/>
</dbReference>
<evidence type="ECO:0000256" key="3">
    <source>
        <dbReference type="ARBA" id="ARBA00023002"/>
    </source>
</evidence>
<reference evidence="13 14" key="1">
    <citation type="submission" date="2017-03" db="EMBL/GenBank/DDBJ databases">
        <title>WGS assembly of Porphyra umbilicalis.</title>
        <authorList>
            <person name="Brawley S.H."/>
            <person name="Blouin N.A."/>
            <person name="Ficko-Blean E."/>
            <person name="Wheeler G.L."/>
            <person name="Lohr M."/>
            <person name="Goodson H.V."/>
            <person name="Jenkins J.W."/>
            <person name="Blaby-Haas C.E."/>
            <person name="Helliwell K.E."/>
            <person name="Chan C."/>
            <person name="Marriage T."/>
            <person name="Bhattacharya D."/>
            <person name="Klein A.S."/>
            <person name="Badis Y."/>
            <person name="Brodie J."/>
            <person name="Cao Y."/>
            <person name="Collen J."/>
            <person name="Dittami S.M."/>
            <person name="Gachon C.M."/>
            <person name="Green B.R."/>
            <person name="Karpowicz S."/>
            <person name="Kim J.W."/>
            <person name="Kudahl U."/>
            <person name="Lin S."/>
            <person name="Michel G."/>
            <person name="Mittag M."/>
            <person name="Olson B.J."/>
            <person name="Pangilinan J."/>
            <person name="Peng Y."/>
            <person name="Qiu H."/>
            <person name="Shu S."/>
            <person name="Singer J.T."/>
            <person name="Smith A.G."/>
            <person name="Sprecher B.N."/>
            <person name="Wagner V."/>
            <person name="Wang W."/>
            <person name="Wang Z.-Y."/>
            <person name="Yan J."/>
            <person name="Yarish C."/>
            <person name="Zoeuner-Riek S."/>
            <person name="Zhuang Y."/>
            <person name="Zou Y."/>
            <person name="Lindquist E.A."/>
            <person name="Grimwood J."/>
            <person name="Barry K."/>
            <person name="Rokhsar D.S."/>
            <person name="Schmutz J."/>
            <person name="Stiller J.W."/>
            <person name="Grossman A.R."/>
            <person name="Prochnik S.E."/>
        </authorList>
    </citation>
    <scope>NUCLEOTIDE SEQUENCE [LARGE SCALE GENOMIC DNA]</scope>
    <source>
        <strain evidence="13">4086291</strain>
    </source>
</reference>
<feature type="compositionally biased region" description="Low complexity" evidence="10">
    <location>
        <begin position="7"/>
        <end position="28"/>
    </location>
</feature>
<protein>
    <recommendedName>
        <fullName evidence="2">peptide-methionine (S)-S-oxide reductase</fullName>
        <ecNumber evidence="2">1.8.4.11</ecNumber>
    </recommendedName>
    <alternativeName>
        <fullName evidence="7">Peptide-methionine (S)-S-oxide reductase</fullName>
    </alternativeName>
    <alternativeName>
        <fullName evidence="6">Protein-methionine-S-oxide reductase</fullName>
    </alternativeName>
</protein>
<dbReference type="InterPro" id="IPR050162">
    <property type="entry name" value="MsrA_MetSO_reductase"/>
</dbReference>
<accession>A0A1X6NMY9</accession>
<evidence type="ECO:0000256" key="9">
    <source>
        <dbReference type="ARBA" id="ARBA00048782"/>
    </source>
</evidence>
<feature type="domain" description="Glutaredoxin" evidence="11">
    <location>
        <begin position="122"/>
        <end position="187"/>
    </location>
</feature>
<dbReference type="CDD" id="cd03419">
    <property type="entry name" value="GRX_GRXh_1_2_like"/>
    <property type="match status" value="1"/>
</dbReference>
<feature type="domain" description="Peptide methionine sulphoxide reductase MsrA" evidence="12">
    <location>
        <begin position="277"/>
        <end position="423"/>
    </location>
</feature>
<dbReference type="InterPro" id="IPR036249">
    <property type="entry name" value="Thioredoxin-like_sf"/>
</dbReference>
<dbReference type="OrthoDB" id="77405at2759"/>
<keyword evidence="5" id="KW-0676">Redox-active center</keyword>
<dbReference type="Pfam" id="PF01625">
    <property type="entry name" value="PMSR"/>
    <property type="match status" value="1"/>
</dbReference>
<dbReference type="GO" id="GO:0005737">
    <property type="term" value="C:cytoplasm"/>
    <property type="evidence" value="ECO:0007669"/>
    <property type="project" value="TreeGrafter"/>
</dbReference>
<dbReference type="SUPFAM" id="SSF55068">
    <property type="entry name" value="Peptide methionine sulfoxide reductase"/>
    <property type="match status" value="1"/>
</dbReference>
<evidence type="ECO:0000259" key="11">
    <source>
        <dbReference type="Pfam" id="PF00462"/>
    </source>
</evidence>
<dbReference type="PROSITE" id="PS51354">
    <property type="entry name" value="GLUTAREDOXIN_2"/>
    <property type="match status" value="1"/>
</dbReference>
<dbReference type="EC" id="1.8.4.11" evidence="2"/>
<sequence>MPPPTTAPTARTARRPPATRAYKTGAASAPPPRLPPPLIPLTALGLLLACLCVVLPRPALPPFPSLRRPAQPAVRPAPPRLPTLAGPRAMGSAMSSATGGGGGGAATAADAFVRSTVAAHPVVVFSKSWCPYCSSAKRALAASADKVADAPAPHVVELDSRPDGAAIQAALARLTSRRTVPNVFVGGATVGGGDDVVSLHSSGALKQMLRAAPQTLSAANAAAGAAAVAKEKKLRGATAAPGAAATPGAATAAAAKAAAAAAAGAASPPPPAGLRTVLFGAGCFWGVELAYARVVGVTETAVGYAGGTIASPSYPAVCTGRTGHTEVVRVVHDPAVVSLRSLLDVFADRHDPTVRNRVGNDAGTQYRSAVYVDTEDEAAVVRAWAADVAAKRKKEVTTEIRVGVPYWAAEAEHQHYLEKKGQKATKGAKTPIRCYG</sequence>
<evidence type="ECO:0000313" key="13">
    <source>
        <dbReference type="EMBL" id="OSX69958.1"/>
    </source>
</evidence>
<evidence type="ECO:0000259" key="12">
    <source>
        <dbReference type="Pfam" id="PF01625"/>
    </source>
</evidence>
<dbReference type="EMBL" id="KV919349">
    <property type="protein sequence ID" value="OSX69958.1"/>
    <property type="molecule type" value="Genomic_DNA"/>
</dbReference>
<feature type="region of interest" description="Disordered" evidence="10">
    <location>
        <begin position="1"/>
        <end position="34"/>
    </location>
</feature>
<dbReference type="PANTHER" id="PTHR42799:SF2">
    <property type="entry name" value="MITOCHONDRIAL PEPTIDE METHIONINE SULFOXIDE REDUCTASE"/>
    <property type="match status" value="1"/>
</dbReference>
<dbReference type="Proteomes" id="UP000218209">
    <property type="component" value="Unassembled WGS sequence"/>
</dbReference>
<dbReference type="HAMAP" id="MF_01401">
    <property type="entry name" value="MsrA"/>
    <property type="match status" value="1"/>
</dbReference>
<dbReference type="PRINTS" id="PR00160">
    <property type="entry name" value="GLUTAREDOXIN"/>
</dbReference>
<dbReference type="Pfam" id="PF00462">
    <property type="entry name" value="Glutaredoxin"/>
    <property type="match status" value="1"/>
</dbReference>
<dbReference type="SUPFAM" id="SSF52833">
    <property type="entry name" value="Thioredoxin-like"/>
    <property type="match status" value="1"/>
</dbReference>
<name>A0A1X6NMY9_PORUM</name>
<dbReference type="AlphaFoldDB" id="A0A1X6NMY9"/>
<dbReference type="GO" id="GO:0034599">
    <property type="term" value="P:cellular response to oxidative stress"/>
    <property type="evidence" value="ECO:0007669"/>
    <property type="project" value="TreeGrafter"/>
</dbReference>
<evidence type="ECO:0000256" key="6">
    <source>
        <dbReference type="ARBA" id="ARBA00030273"/>
    </source>
</evidence>
<evidence type="ECO:0000313" key="14">
    <source>
        <dbReference type="Proteomes" id="UP000218209"/>
    </source>
</evidence>
<dbReference type="NCBIfam" id="TIGR00401">
    <property type="entry name" value="msrA"/>
    <property type="match status" value="1"/>
</dbReference>
<dbReference type="Gene3D" id="3.30.1060.10">
    <property type="entry name" value="Peptide methionine sulphoxide reductase MsrA"/>
    <property type="match status" value="1"/>
</dbReference>
<dbReference type="InterPro" id="IPR002569">
    <property type="entry name" value="Met_Sox_Rdtase_MsrA_dom"/>
</dbReference>
<evidence type="ECO:0000256" key="8">
    <source>
        <dbReference type="ARBA" id="ARBA00047806"/>
    </source>
</evidence>
<keyword evidence="4" id="KW-1015">Disulfide bond</keyword>
<keyword evidence="3" id="KW-0560">Oxidoreductase</keyword>
<feature type="region of interest" description="Disordered" evidence="10">
    <location>
        <begin position="65"/>
        <end position="101"/>
    </location>
</feature>
<proteinExistence type="inferred from homology"/>
<evidence type="ECO:0000256" key="7">
    <source>
        <dbReference type="ARBA" id="ARBA00030643"/>
    </source>
</evidence>
<comment type="catalytic activity">
    <reaction evidence="9">
        <text>[thioredoxin]-disulfide + L-methionine + H2O = L-methionine (S)-S-oxide + [thioredoxin]-dithiol</text>
        <dbReference type="Rhea" id="RHEA:19993"/>
        <dbReference type="Rhea" id="RHEA-COMP:10698"/>
        <dbReference type="Rhea" id="RHEA-COMP:10700"/>
        <dbReference type="ChEBI" id="CHEBI:15377"/>
        <dbReference type="ChEBI" id="CHEBI:29950"/>
        <dbReference type="ChEBI" id="CHEBI:50058"/>
        <dbReference type="ChEBI" id="CHEBI:57844"/>
        <dbReference type="ChEBI" id="CHEBI:58772"/>
        <dbReference type="EC" id="1.8.4.11"/>
    </reaction>
</comment>
<gene>
    <name evidence="13" type="ORF">BU14_0982s0005</name>
</gene>
<evidence type="ECO:0000256" key="2">
    <source>
        <dbReference type="ARBA" id="ARBA00012502"/>
    </source>
</evidence>
<evidence type="ECO:0000256" key="10">
    <source>
        <dbReference type="SAM" id="MobiDB-lite"/>
    </source>
</evidence>
<evidence type="ECO:0000256" key="5">
    <source>
        <dbReference type="ARBA" id="ARBA00023284"/>
    </source>
</evidence>
<evidence type="ECO:0000256" key="1">
    <source>
        <dbReference type="ARBA" id="ARBA00005591"/>
    </source>
</evidence>
<dbReference type="GO" id="GO:0008113">
    <property type="term" value="F:peptide-methionine (S)-S-oxide reductase activity"/>
    <property type="evidence" value="ECO:0007669"/>
    <property type="project" value="UniProtKB-EC"/>
</dbReference>
<comment type="similarity">
    <text evidence="1">Belongs to the MsrA Met sulfoxide reductase family.</text>
</comment>
<dbReference type="InterPro" id="IPR011767">
    <property type="entry name" value="GLR_AS"/>
</dbReference>
<evidence type="ECO:0000256" key="4">
    <source>
        <dbReference type="ARBA" id="ARBA00023157"/>
    </source>
</evidence>
<keyword evidence="14" id="KW-1185">Reference proteome</keyword>
<dbReference type="PROSITE" id="PS00195">
    <property type="entry name" value="GLUTAREDOXIN_1"/>
    <property type="match status" value="1"/>
</dbReference>
<comment type="catalytic activity">
    <reaction evidence="8">
        <text>L-methionyl-[protein] + [thioredoxin]-disulfide + H2O = L-methionyl-(S)-S-oxide-[protein] + [thioredoxin]-dithiol</text>
        <dbReference type="Rhea" id="RHEA:14217"/>
        <dbReference type="Rhea" id="RHEA-COMP:10698"/>
        <dbReference type="Rhea" id="RHEA-COMP:10700"/>
        <dbReference type="Rhea" id="RHEA-COMP:12313"/>
        <dbReference type="Rhea" id="RHEA-COMP:12315"/>
        <dbReference type="ChEBI" id="CHEBI:15377"/>
        <dbReference type="ChEBI" id="CHEBI:16044"/>
        <dbReference type="ChEBI" id="CHEBI:29950"/>
        <dbReference type="ChEBI" id="CHEBI:44120"/>
        <dbReference type="ChEBI" id="CHEBI:50058"/>
        <dbReference type="EC" id="1.8.4.11"/>
    </reaction>
</comment>
<dbReference type="InterPro" id="IPR002109">
    <property type="entry name" value="Glutaredoxin"/>
</dbReference>
<dbReference type="PANTHER" id="PTHR42799">
    <property type="entry name" value="MITOCHONDRIAL PEPTIDE METHIONINE SULFOXIDE REDUCTASE"/>
    <property type="match status" value="1"/>
</dbReference>